<evidence type="ECO:0000313" key="2">
    <source>
        <dbReference type="EMBL" id="SKA07016.1"/>
    </source>
</evidence>
<evidence type="ECO:0000313" key="3">
    <source>
        <dbReference type="Proteomes" id="UP000190135"/>
    </source>
</evidence>
<reference evidence="2 3" key="1">
    <citation type="submission" date="2017-02" db="EMBL/GenBank/DDBJ databases">
        <authorList>
            <person name="Peterson S.W."/>
        </authorList>
    </citation>
    <scope>NUCLEOTIDE SEQUENCE [LARGE SCALE GENOMIC DNA]</scope>
    <source>
        <strain evidence="2 3">USBA 369</strain>
    </source>
</reference>
<dbReference type="Proteomes" id="UP000190135">
    <property type="component" value="Unassembled WGS sequence"/>
</dbReference>
<feature type="compositionally biased region" description="Basic and acidic residues" evidence="1">
    <location>
        <begin position="51"/>
        <end position="61"/>
    </location>
</feature>
<name>A0A1T4QTL6_9HYPH</name>
<dbReference type="STRING" id="1365950.SAMN05428963_105248"/>
<dbReference type="RefSeq" id="WP_078708136.1">
    <property type="nucleotide sequence ID" value="NZ_FUXL01000005.1"/>
</dbReference>
<sequence length="61" mass="6925">MSSKRELIEPHAGDKRYVKRDDNGRFKESVDVSKSLSQDVKHHAKKVAKAGHGDEGDQKRH</sequence>
<evidence type="ECO:0000256" key="1">
    <source>
        <dbReference type="SAM" id="MobiDB-lite"/>
    </source>
</evidence>
<accession>A0A1T4QTL6</accession>
<proteinExistence type="predicted"/>
<protein>
    <submittedName>
        <fullName evidence="2">Uncharacterized protein</fullName>
    </submittedName>
</protein>
<feature type="region of interest" description="Disordered" evidence="1">
    <location>
        <begin position="1"/>
        <end position="61"/>
    </location>
</feature>
<gene>
    <name evidence="2" type="ORF">SAMN05428963_105248</name>
</gene>
<organism evidence="2 3">
    <name type="scientific">Consotaella salsifontis</name>
    <dbReference type="NCBI Taxonomy" id="1365950"/>
    <lineage>
        <taxon>Bacteria</taxon>
        <taxon>Pseudomonadati</taxon>
        <taxon>Pseudomonadota</taxon>
        <taxon>Alphaproteobacteria</taxon>
        <taxon>Hyphomicrobiales</taxon>
        <taxon>Aurantimonadaceae</taxon>
        <taxon>Consotaella</taxon>
    </lineage>
</organism>
<keyword evidence="3" id="KW-1185">Reference proteome</keyword>
<dbReference type="AlphaFoldDB" id="A0A1T4QTL6"/>
<feature type="compositionally biased region" description="Basic and acidic residues" evidence="1">
    <location>
        <begin position="1"/>
        <end position="31"/>
    </location>
</feature>
<dbReference type="OrthoDB" id="886411at2"/>
<dbReference type="EMBL" id="FUXL01000005">
    <property type="protein sequence ID" value="SKA07016.1"/>
    <property type="molecule type" value="Genomic_DNA"/>
</dbReference>